<organism evidence="2">
    <name type="scientific">Caenorhabditis brenneri</name>
    <name type="common">Nematode worm</name>
    <dbReference type="NCBI Taxonomy" id="135651"/>
    <lineage>
        <taxon>Eukaryota</taxon>
        <taxon>Metazoa</taxon>
        <taxon>Ecdysozoa</taxon>
        <taxon>Nematoda</taxon>
        <taxon>Chromadorea</taxon>
        <taxon>Rhabditida</taxon>
        <taxon>Rhabditina</taxon>
        <taxon>Rhabditomorpha</taxon>
        <taxon>Rhabditoidea</taxon>
        <taxon>Rhabditidae</taxon>
        <taxon>Peloderinae</taxon>
        <taxon>Caenorhabditis</taxon>
    </lineage>
</organism>
<dbReference type="EMBL" id="GL379817">
    <property type="protein sequence ID" value="EGT46304.1"/>
    <property type="molecule type" value="Genomic_DNA"/>
</dbReference>
<dbReference type="AlphaFoldDB" id="G0MWV2"/>
<gene>
    <name evidence="1" type="ORF">CAEBREN_00101</name>
</gene>
<protein>
    <submittedName>
        <fullName evidence="1">Uncharacterized protein</fullName>
    </submittedName>
</protein>
<accession>G0MWV2</accession>
<sequence length="32" mass="3728">MLRLHQRPAKNLNKNYGMLEMMAEVQDPSQIA</sequence>
<proteinExistence type="predicted"/>
<reference evidence="2" key="1">
    <citation type="submission" date="2011-07" db="EMBL/GenBank/DDBJ databases">
        <authorList>
            <consortium name="Caenorhabditis brenneri Sequencing and Analysis Consortium"/>
            <person name="Wilson R.K."/>
        </authorList>
    </citation>
    <scope>NUCLEOTIDE SEQUENCE [LARGE SCALE GENOMIC DNA]</scope>
    <source>
        <strain evidence="2">PB2801</strain>
    </source>
</reference>
<keyword evidence="2" id="KW-1185">Reference proteome</keyword>
<dbReference type="HOGENOM" id="CLU_3392682_0_0_1"/>
<name>G0MWV2_CAEBE</name>
<dbReference type="Proteomes" id="UP000008068">
    <property type="component" value="Unassembled WGS sequence"/>
</dbReference>
<dbReference type="InParanoid" id="G0MWV2"/>
<evidence type="ECO:0000313" key="2">
    <source>
        <dbReference type="Proteomes" id="UP000008068"/>
    </source>
</evidence>
<evidence type="ECO:0000313" key="1">
    <source>
        <dbReference type="EMBL" id="EGT46304.1"/>
    </source>
</evidence>